<evidence type="ECO:0008006" key="3">
    <source>
        <dbReference type="Google" id="ProtNLM"/>
    </source>
</evidence>
<organism evidence="1 2">
    <name type="scientific">Sterolibacterium denitrificans</name>
    <dbReference type="NCBI Taxonomy" id="157592"/>
    <lineage>
        <taxon>Bacteria</taxon>
        <taxon>Pseudomonadati</taxon>
        <taxon>Pseudomonadota</taxon>
        <taxon>Betaproteobacteria</taxon>
        <taxon>Nitrosomonadales</taxon>
        <taxon>Sterolibacteriaceae</taxon>
        <taxon>Sterolibacterium</taxon>
    </lineage>
</organism>
<dbReference type="Proteomes" id="UP000242886">
    <property type="component" value="Chromosome SDENCHOL"/>
</dbReference>
<dbReference type="RefSeq" id="WP_154716020.1">
    <property type="nucleotide sequence ID" value="NZ_LT837803.1"/>
</dbReference>
<sequence length="106" mass="10949">MSSAAFRGYPAFLRGFVLVLLLVVAQLGALAHALGHLQGDDGQGHAPETVCAWCGAYAQSGNAVSSAPAAPHFAAALPLHEVLLPAARLRQAVFYAYLSQAPPPLS</sequence>
<proteinExistence type="predicted"/>
<evidence type="ECO:0000313" key="1">
    <source>
        <dbReference type="EMBL" id="SMB22596.1"/>
    </source>
</evidence>
<name>A0A7Z7HPK3_9PROT</name>
<accession>A0A7Z7HPK3</accession>
<reference evidence="1" key="1">
    <citation type="submission" date="2017-03" db="EMBL/GenBank/DDBJ databases">
        <authorList>
            <consortium name="AG Boll"/>
        </authorList>
    </citation>
    <scope>NUCLEOTIDE SEQUENCE [LARGE SCALE GENOMIC DNA]</scope>
    <source>
        <strain evidence="1">Chol</strain>
    </source>
</reference>
<dbReference type="AlphaFoldDB" id="A0A7Z7HPK3"/>
<evidence type="ECO:0000313" key="2">
    <source>
        <dbReference type="Proteomes" id="UP000242886"/>
    </source>
</evidence>
<gene>
    <name evidence="1" type="ORF">SDENCHOL_10637</name>
</gene>
<protein>
    <recommendedName>
        <fullName evidence="3">DUF2946 domain-containing protein</fullName>
    </recommendedName>
</protein>
<dbReference type="EMBL" id="LT837803">
    <property type="protein sequence ID" value="SMB22596.1"/>
    <property type="molecule type" value="Genomic_DNA"/>
</dbReference>
<keyword evidence="2" id="KW-1185">Reference proteome</keyword>